<sequence>MSDREGEWREVRGARPRWRNRSDHRYRGCEVENIRMDPSHQRDNKKEKSTLEQGKSKEKVKGVVPVKHQREVESSYTNAIKQTKKNVLKSNNAIAGSIMKVPTYNFAYKSDAKEVAKLSKAYVGVDDLEFFEEEGKKGPLGLDIDDEWDQVVKASNHVLSNWYSTLLDELLLRVDKLVTSLIITFIKCSYKNLWNFLITGVSIRDDILTHKYDSSEVKKLYNFKQWSLIGFENQVAPED</sequence>
<gene>
    <name evidence="2" type="ORF">VNO78_25377</name>
</gene>
<dbReference type="EMBL" id="JAYMYS010000006">
    <property type="protein sequence ID" value="KAK7390078.1"/>
    <property type="molecule type" value="Genomic_DNA"/>
</dbReference>
<comment type="caution">
    <text evidence="2">The sequence shown here is derived from an EMBL/GenBank/DDBJ whole genome shotgun (WGS) entry which is preliminary data.</text>
</comment>
<feature type="compositionally biased region" description="Basic and acidic residues" evidence="1">
    <location>
        <begin position="20"/>
        <end position="61"/>
    </location>
</feature>
<feature type="region of interest" description="Disordered" evidence="1">
    <location>
        <begin position="1"/>
        <end position="64"/>
    </location>
</feature>
<name>A0AAN9SA05_PSOTE</name>
<feature type="compositionally biased region" description="Basic and acidic residues" evidence="1">
    <location>
        <begin position="1"/>
        <end position="13"/>
    </location>
</feature>
<evidence type="ECO:0000256" key="1">
    <source>
        <dbReference type="SAM" id="MobiDB-lite"/>
    </source>
</evidence>
<accession>A0AAN9SA05</accession>
<reference evidence="2 3" key="1">
    <citation type="submission" date="2024-01" db="EMBL/GenBank/DDBJ databases">
        <title>The genomes of 5 underutilized Papilionoideae crops provide insights into root nodulation and disease resistanc.</title>
        <authorList>
            <person name="Jiang F."/>
        </authorList>
    </citation>
    <scope>NUCLEOTIDE SEQUENCE [LARGE SCALE GENOMIC DNA]</scope>
    <source>
        <strain evidence="2">DUOXIRENSHENG_FW03</strain>
        <tissue evidence="2">Leaves</tissue>
    </source>
</reference>
<protein>
    <submittedName>
        <fullName evidence="2">Uncharacterized protein</fullName>
    </submittedName>
</protein>
<evidence type="ECO:0000313" key="2">
    <source>
        <dbReference type="EMBL" id="KAK7390078.1"/>
    </source>
</evidence>
<dbReference type="Proteomes" id="UP001386955">
    <property type="component" value="Unassembled WGS sequence"/>
</dbReference>
<evidence type="ECO:0000313" key="3">
    <source>
        <dbReference type="Proteomes" id="UP001386955"/>
    </source>
</evidence>
<proteinExistence type="predicted"/>
<organism evidence="2 3">
    <name type="scientific">Psophocarpus tetragonolobus</name>
    <name type="common">Winged bean</name>
    <name type="synonym">Dolichos tetragonolobus</name>
    <dbReference type="NCBI Taxonomy" id="3891"/>
    <lineage>
        <taxon>Eukaryota</taxon>
        <taxon>Viridiplantae</taxon>
        <taxon>Streptophyta</taxon>
        <taxon>Embryophyta</taxon>
        <taxon>Tracheophyta</taxon>
        <taxon>Spermatophyta</taxon>
        <taxon>Magnoliopsida</taxon>
        <taxon>eudicotyledons</taxon>
        <taxon>Gunneridae</taxon>
        <taxon>Pentapetalae</taxon>
        <taxon>rosids</taxon>
        <taxon>fabids</taxon>
        <taxon>Fabales</taxon>
        <taxon>Fabaceae</taxon>
        <taxon>Papilionoideae</taxon>
        <taxon>50 kb inversion clade</taxon>
        <taxon>NPAAA clade</taxon>
        <taxon>indigoferoid/millettioid clade</taxon>
        <taxon>Phaseoleae</taxon>
        <taxon>Psophocarpus</taxon>
    </lineage>
</organism>
<keyword evidence="3" id="KW-1185">Reference proteome</keyword>
<dbReference type="AlphaFoldDB" id="A0AAN9SA05"/>